<protein>
    <submittedName>
        <fullName evidence="1">Uncharacterized protein</fullName>
    </submittedName>
</protein>
<dbReference type="OrthoDB" id="1363248at2759"/>
<dbReference type="OMA" id="VASGFMQ"/>
<evidence type="ECO:0000313" key="2">
    <source>
        <dbReference type="Proteomes" id="UP000000226"/>
    </source>
</evidence>
<organism evidence="1 2">
    <name type="scientific">Phaseolus vulgaris</name>
    <name type="common">Kidney bean</name>
    <name type="synonym">French bean</name>
    <dbReference type="NCBI Taxonomy" id="3885"/>
    <lineage>
        <taxon>Eukaryota</taxon>
        <taxon>Viridiplantae</taxon>
        <taxon>Streptophyta</taxon>
        <taxon>Embryophyta</taxon>
        <taxon>Tracheophyta</taxon>
        <taxon>Spermatophyta</taxon>
        <taxon>Magnoliopsida</taxon>
        <taxon>eudicotyledons</taxon>
        <taxon>Gunneridae</taxon>
        <taxon>Pentapetalae</taxon>
        <taxon>rosids</taxon>
        <taxon>fabids</taxon>
        <taxon>Fabales</taxon>
        <taxon>Fabaceae</taxon>
        <taxon>Papilionoideae</taxon>
        <taxon>50 kb inversion clade</taxon>
        <taxon>NPAAA clade</taxon>
        <taxon>indigoferoid/millettioid clade</taxon>
        <taxon>Phaseoleae</taxon>
        <taxon>Phaseolus</taxon>
    </lineage>
</organism>
<evidence type="ECO:0000313" key="1">
    <source>
        <dbReference type="EMBL" id="ESW19966.1"/>
    </source>
</evidence>
<dbReference type="Gramene" id="ESW19966">
    <property type="protein sequence ID" value="ESW19966"/>
    <property type="gene ID" value="PHAVU_006G169800g"/>
</dbReference>
<dbReference type="AlphaFoldDB" id="V7BTS4"/>
<dbReference type="Proteomes" id="UP000000226">
    <property type="component" value="Chromosome 6"/>
</dbReference>
<proteinExistence type="predicted"/>
<gene>
    <name evidence="1" type="ORF">PHAVU_006G169800g</name>
</gene>
<sequence>MMKFTLNRKRKVLIIEHIPCSKNPEDRMAKASVHQLALFMFLFLVASGFMQQAFAVNGGQCKANKDCGRYCQHRPSCPTLCLNGYCLCNCDSTKMDQKHNKPF</sequence>
<keyword evidence="2" id="KW-1185">Reference proteome</keyword>
<name>V7BTS4_PHAVU</name>
<reference evidence="2" key="1">
    <citation type="journal article" date="2014" name="Nat. Genet.">
        <title>A reference genome for common bean and genome-wide analysis of dual domestications.</title>
        <authorList>
            <person name="Schmutz J."/>
            <person name="McClean P.E."/>
            <person name="Mamidi S."/>
            <person name="Wu G.A."/>
            <person name="Cannon S.B."/>
            <person name="Grimwood J."/>
            <person name="Jenkins J."/>
            <person name="Shu S."/>
            <person name="Song Q."/>
            <person name="Chavarro C."/>
            <person name="Torres-Torres M."/>
            <person name="Geffroy V."/>
            <person name="Moghaddam S.M."/>
            <person name="Gao D."/>
            <person name="Abernathy B."/>
            <person name="Barry K."/>
            <person name="Blair M."/>
            <person name="Brick M.A."/>
            <person name="Chovatia M."/>
            <person name="Gepts P."/>
            <person name="Goodstein D.M."/>
            <person name="Gonzales M."/>
            <person name="Hellsten U."/>
            <person name="Hyten D.L."/>
            <person name="Jia G."/>
            <person name="Kelly J.D."/>
            <person name="Kudrna D."/>
            <person name="Lee R."/>
            <person name="Richard M.M."/>
            <person name="Miklas P.N."/>
            <person name="Osorno J.M."/>
            <person name="Rodrigues J."/>
            <person name="Thareau V."/>
            <person name="Urrea C.A."/>
            <person name="Wang M."/>
            <person name="Yu Y."/>
            <person name="Zhang M."/>
            <person name="Wing R.A."/>
            <person name="Cregan P.B."/>
            <person name="Rokhsar D.S."/>
            <person name="Jackson S.A."/>
        </authorList>
    </citation>
    <scope>NUCLEOTIDE SEQUENCE [LARGE SCALE GENOMIC DNA]</scope>
    <source>
        <strain evidence="2">cv. G19833</strain>
    </source>
</reference>
<dbReference type="EMBL" id="CM002293">
    <property type="protein sequence ID" value="ESW19966.1"/>
    <property type="molecule type" value="Genomic_DNA"/>
</dbReference>
<accession>V7BTS4</accession>